<accession>E4TFE2</accession>
<dbReference type="RefSeq" id="WP_013451726.1">
    <property type="nucleotide sequence ID" value="NC_014758.1"/>
</dbReference>
<dbReference type="HOGENOM" id="CLU_1472610_0_0_0"/>
<dbReference type="EMBL" id="CP002347">
    <property type="protein sequence ID" value="ADR19515.1"/>
    <property type="molecule type" value="Genomic_DNA"/>
</dbReference>
<name>E4TFE2_CALNY</name>
<evidence type="ECO:0000313" key="1">
    <source>
        <dbReference type="EMBL" id="ADR19515.1"/>
    </source>
</evidence>
<protein>
    <submittedName>
        <fullName evidence="1">Uncharacterized protein</fullName>
    </submittedName>
</protein>
<reference evidence="1 2" key="2">
    <citation type="journal article" date="2011" name="Stand. Genomic Sci.">
        <title>Complete genome sequence of Calditerrivibrio nitroreducens type strain (Yu37-1).</title>
        <authorList>
            <person name="Pitluck S."/>
            <person name="Sikorski J."/>
            <person name="Zeytun A."/>
            <person name="Lapidus A."/>
            <person name="Nolan M."/>
            <person name="Lucas S."/>
            <person name="Hammon N."/>
            <person name="Deshpande S."/>
            <person name="Cheng J.F."/>
            <person name="Tapia R."/>
            <person name="Han C."/>
            <person name="Goodwin L."/>
            <person name="Liolios K."/>
            <person name="Pagani I."/>
            <person name="Ivanova N."/>
            <person name="Mavromatis K."/>
            <person name="Pati A."/>
            <person name="Chen A."/>
            <person name="Palaniappan K."/>
            <person name="Hauser L."/>
            <person name="Chang Y.J."/>
            <person name="Jeffries C.D."/>
            <person name="Detter J.C."/>
            <person name="Brambilla E."/>
            <person name="Djao O.D."/>
            <person name="Rohde M."/>
            <person name="Spring S."/>
            <person name="Goker M."/>
            <person name="Woyke T."/>
            <person name="Bristow J."/>
            <person name="Eisen J.A."/>
            <person name="Markowitz V."/>
            <person name="Hugenholtz P."/>
            <person name="Kyrpides N.C."/>
            <person name="Klenk H.P."/>
            <person name="Land M."/>
        </authorList>
    </citation>
    <scope>NUCLEOTIDE SEQUENCE [LARGE SCALE GENOMIC DNA]</scope>
    <source>
        <strain evidence="2">DSM 19672 / NBRC 101217 / Yu37-1</strain>
    </source>
</reference>
<keyword evidence="2" id="KW-1185">Reference proteome</keyword>
<proteinExistence type="predicted"/>
<gene>
    <name evidence="1" type="ordered locus">Calni_1607</name>
</gene>
<evidence type="ECO:0000313" key="2">
    <source>
        <dbReference type="Proteomes" id="UP000007039"/>
    </source>
</evidence>
<dbReference type="STRING" id="768670.Calni_1607"/>
<reference key="1">
    <citation type="submission" date="2010-11" db="EMBL/GenBank/DDBJ databases">
        <title>The complete genome of chromosome of Calditerrivibrio nitroreducens DSM 19672.</title>
        <authorList>
            <consortium name="US DOE Joint Genome Institute (JGI-PGF)"/>
            <person name="Lucas S."/>
            <person name="Copeland A."/>
            <person name="Lapidus A."/>
            <person name="Bruce D."/>
            <person name="Goodwin L."/>
            <person name="Pitluck S."/>
            <person name="Kyrpides N."/>
            <person name="Mavromatis K."/>
            <person name="Ivanova N."/>
            <person name="Mikhailova N."/>
            <person name="Zeytun A."/>
            <person name="Brettin T."/>
            <person name="Detter J.C."/>
            <person name="Tapia R."/>
            <person name="Han C."/>
            <person name="Land M."/>
            <person name="Hauser L."/>
            <person name="Markowitz V."/>
            <person name="Cheng J.-F."/>
            <person name="Hugenholtz P."/>
            <person name="Woyke T."/>
            <person name="Wu D."/>
            <person name="Spring S."/>
            <person name="Schroeder M."/>
            <person name="Brambilla E."/>
            <person name="Klenk H.-P."/>
            <person name="Eisen J.A."/>
        </authorList>
    </citation>
    <scope>NUCLEOTIDE SEQUENCE [LARGE SCALE GENOMIC DNA]</scope>
    <source>
        <strain>DSM 19672</strain>
    </source>
</reference>
<organism evidence="1 2">
    <name type="scientific">Calditerrivibrio nitroreducens (strain DSM 19672 / NBRC 101217 / Yu37-1)</name>
    <dbReference type="NCBI Taxonomy" id="768670"/>
    <lineage>
        <taxon>Bacteria</taxon>
        <taxon>Pseudomonadati</taxon>
        <taxon>Deferribacterota</taxon>
        <taxon>Deferribacteres</taxon>
        <taxon>Deferribacterales</taxon>
        <taxon>Calditerrivibrionaceae</taxon>
    </lineage>
</organism>
<dbReference type="Proteomes" id="UP000007039">
    <property type="component" value="Chromosome"/>
</dbReference>
<dbReference type="eggNOG" id="ENOG50306YA">
    <property type="taxonomic scope" value="Bacteria"/>
</dbReference>
<dbReference type="AlphaFoldDB" id="E4TFE2"/>
<sequence precursor="true">MQLGQFIKFKQFSADHFLRKGDLILINVCVWKVLTGQAFANDLEKLKIRVDKQRPLVILKVVKNNAYYVALSTDDYAIRGAEVTFDLSRCDIGDRCKDFGFKKKAYIYVKEKKVKGRYGAKNILLSFTADLQKLSYLLEDSDTLNVISKYCQKRVDSIYDVFYFCANCDKEYIEKFSEGILNG</sequence>
<dbReference type="KEGG" id="cni:Calni_1607"/>